<dbReference type="RefSeq" id="WP_109246399.1">
    <property type="nucleotide sequence ID" value="NZ_BFFO01000013.1"/>
</dbReference>
<reference evidence="1 2" key="1">
    <citation type="journal article" date="2018" name="Genome Announc.">
        <title>Draft Genome Sequence of Lactococcus sp. Strain NtB2 (JCM 32569), Isolated from the Gut of the Higher Termite Nasutitermes takasagoensis.</title>
        <authorList>
            <person name="Noda S."/>
            <person name="Aihara C."/>
            <person name="Yuki M."/>
            <person name="Ohkuma M."/>
        </authorList>
    </citation>
    <scope>NUCLEOTIDE SEQUENCE [LARGE SCALE GENOMIC DNA]</scope>
    <source>
        <strain evidence="1 2">NtB2</strain>
    </source>
</reference>
<protein>
    <submittedName>
        <fullName evidence="1">Uncharacterized protein</fullName>
    </submittedName>
</protein>
<name>A0A2R5HHI8_9LACT</name>
<evidence type="ECO:0000313" key="2">
    <source>
        <dbReference type="Proteomes" id="UP000245021"/>
    </source>
</evidence>
<proteinExistence type="predicted"/>
<dbReference type="EMBL" id="BFFO01000013">
    <property type="protein sequence ID" value="GBG97442.1"/>
    <property type="molecule type" value="Genomic_DNA"/>
</dbReference>
<dbReference type="Proteomes" id="UP000245021">
    <property type="component" value="Unassembled WGS sequence"/>
</dbReference>
<comment type="caution">
    <text evidence="1">The sequence shown here is derived from an EMBL/GenBank/DDBJ whole genome shotgun (WGS) entry which is preliminary data.</text>
</comment>
<organism evidence="1 2">
    <name type="scientific">Lactococcus termiticola</name>
    <dbReference type="NCBI Taxonomy" id="2169526"/>
    <lineage>
        <taxon>Bacteria</taxon>
        <taxon>Bacillati</taxon>
        <taxon>Bacillota</taxon>
        <taxon>Bacilli</taxon>
        <taxon>Lactobacillales</taxon>
        <taxon>Streptococcaceae</taxon>
        <taxon>Lactococcus</taxon>
    </lineage>
</organism>
<dbReference type="OrthoDB" id="25753at2"/>
<evidence type="ECO:0000313" key="1">
    <source>
        <dbReference type="EMBL" id="GBG97442.1"/>
    </source>
</evidence>
<sequence>MTTTKKIILIVGLVVALFAIVGKLTAGGGNKSDTKSVGKAVDVSKLYPGATTSGDYVVSGDKAYPINYETLADTQVEKAGSFDAFVIYKKDCKVCQKDMPIIESDNSELEQAGKFEYRDDQAKLVQLLGSSQAYENIAKYRFPVFINVSPQRTVAVASNPLP</sequence>
<keyword evidence="2" id="KW-1185">Reference proteome</keyword>
<accession>A0A2R5HHI8</accession>
<dbReference type="AlphaFoldDB" id="A0A2R5HHI8"/>
<gene>
    <name evidence="1" type="ORF">NtB2_01587</name>
</gene>